<proteinExistence type="predicted"/>
<dbReference type="EMBL" id="CAACVG010009290">
    <property type="protein sequence ID" value="VEN52780.1"/>
    <property type="molecule type" value="Genomic_DNA"/>
</dbReference>
<protein>
    <submittedName>
        <fullName evidence="1">Uncharacterized protein</fullName>
    </submittedName>
</protein>
<keyword evidence="2" id="KW-1185">Reference proteome</keyword>
<name>A0A653CYF2_CALMS</name>
<sequence>LPSARSLYWPFRSSCDSPRDDAILPLRRVLCDTYVTRLTSDRQ</sequence>
<reference evidence="1 2" key="1">
    <citation type="submission" date="2019-01" db="EMBL/GenBank/DDBJ databases">
        <authorList>
            <person name="Sayadi A."/>
        </authorList>
    </citation>
    <scope>NUCLEOTIDE SEQUENCE [LARGE SCALE GENOMIC DNA]</scope>
</reference>
<evidence type="ECO:0000313" key="2">
    <source>
        <dbReference type="Proteomes" id="UP000410492"/>
    </source>
</evidence>
<accession>A0A653CYF2</accession>
<dbReference type="Proteomes" id="UP000410492">
    <property type="component" value="Unassembled WGS sequence"/>
</dbReference>
<feature type="non-terminal residue" evidence="1">
    <location>
        <position position="1"/>
    </location>
</feature>
<organism evidence="1 2">
    <name type="scientific">Callosobruchus maculatus</name>
    <name type="common">Southern cowpea weevil</name>
    <name type="synonym">Pulse bruchid</name>
    <dbReference type="NCBI Taxonomy" id="64391"/>
    <lineage>
        <taxon>Eukaryota</taxon>
        <taxon>Metazoa</taxon>
        <taxon>Ecdysozoa</taxon>
        <taxon>Arthropoda</taxon>
        <taxon>Hexapoda</taxon>
        <taxon>Insecta</taxon>
        <taxon>Pterygota</taxon>
        <taxon>Neoptera</taxon>
        <taxon>Endopterygota</taxon>
        <taxon>Coleoptera</taxon>
        <taxon>Polyphaga</taxon>
        <taxon>Cucujiformia</taxon>
        <taxon>Chrysomeloidea</taxon>
        <taxon>Chrysomelidae</taxon>
        <taxon>Bruchinae</taxon>
        <taxon>Bruchini</taxon>
        <taxon>Callosobruchus</taxon>
    </lineage>
</organism>
<dbReference type="AlphaFoldDB" id="A0A653CYF2"/>
<evidence type="ECO:0000313" key="1">
    <source>
        <dbReference type="EMBL" id="VEN52780.1"/>
    </source>
</evidence>
<gene>
    <name evidence="1" type="ORF">CALMAC_LOCUS12792</name>
</gene>